<protein>
    <recommendedName>
        <fullName evidence="2">non-specific serine/threonine protein kinase</fullName>
        <ecNumber evidence="2">2.7.11.1</ecNumber>
    </recommendedName>
</protein>
<dbReference type="PROSITE" id="PS00108">
    <property type="entry name" value="PROTEIN_KINASE_ST"/>
    <property type="match status" value="1"/>
</dbReference>
<evidence type="ECO:0000256" key="10">
    <source>
        <dbReference type="ARBA" id="ARBA00022840"/>
    </source>
</evidence>
<dbReference type="InterPro" id="IPR018247">
    <property type="entry name" value="EF_Hand_1_Ca_BS"/>
</dbReference>
<evidence type="ECO:0000256" key="3">
    <source>
        <dbReference type="ARBA" id="ARBA00022527"/>
    </source>
</evidence>
<dbReference type="Gene3D" id="1.10.238.10">
    <property type="entry name" value="EF-hand"/>
    <property type="match status" value="1"/>
</dbReference>
<dbReference type="Gene3D" id="1.10.510.10">
    <property type="entry name" value="Transferase(Phosphotransferase) domain 1"/>
    <property type="match status" value="1"/>
</dbReference>
<dbReference type="PROSITE" id="PS50011">
    <property type="entry name" value="PROTEIN_KINASE_DOM"/>
    <property type="match status" value="1"/>
</dbReference>
<dbReference type="Proteomes" id="UP001162031">
    <property type="component" value="Unassembled WGS sequence"/>
</dbReference>
<keyword evidence="10 14" id="KW-0067">ATP-binding</keyword>
<dbReference type="PROSITE" id="PS50222">
    <property type="entry name" value="EF_HAND_2"/>
    <property type="match status" value="2"/>
</dbReference>
<keyword evidence="6" id="KW-0677">Repeat</keyword>
<dbReference type="SMART" id="SM00054">
    <property type="entry name" value="EFh"/>
    <property type="match status" value="2"/>
</dbReference>
<evidence type="ECO:0000256" key="13">
    <source>
        <dbReference type="ARBA" id="ARBA00048679"/>
    </source>
</evidence>
<dbReference type="InterPro" id="IPR011993">
    <property type="entry name" value="PH-like_dom_sf"/>
</dbReference>
<dbReference type="EC" id="2.7.11.1" evidence="2"/>
<name>A0AAV0TQE2_HYABA</name>
<dbReference type="SMART" id="SM00233">
    <property type="entry name" value="PH"/>
    <property type="match status" value="1"/>
</dbReference>
<dbReference type="InterPro" id="IPR011992">
    <property type="entry name" value="EF-hand-dom_pair"/>
</dbReference>
<evidence type="ECO:0000256" key="6">
    <source>
        <dbReference type="ARBA" id="ARBA00022737"/>
    </source>
</evidence>
<dbReference type="SUPFAM" id="SSF56112">
    <property type="entry name" value="Protein kinase-like (PK-like)"/>
    <property type="match status" value="1"/>
</dbReference>
<evidence type="ECO:0000256" key="2">
    <source>
        <dbReference type="ARBA" id="ARBA00012513"/>
    </source>
</evidence>
<evidence type="ECO:0000259" key="15">
    <source>
        <dbReference type="PROSITE" id="PS50003"/>
    </source>
</evidence>
<keyword evidence="9" id="KW-0106">Calcium</keyword>
<evidence type="ECO:0000256" key="9">
    <source>
        <dbReference type="ARBA" id="ARBA00022837"/>
    </source>
</evidence>
<comment type="catalytic activity">
    <reaction evidence="13">
        <text>L-seryl-[protein] + ATP = O-phospho-L-seryl-[protein] + ADP + H(+)</text>
        <dbReference type="Rhea" id="RHEA:17989"/>
        <dbReference type="Rhea" id="RHEA-COMP:9863"/>
        <dbReference type="Rhea" id="RHEA-COMP:11604"/>
        <dbReference type="ChEBI" id="CHEBI:15378"/>
        <dbReference type="ChEBI" id="CHEBI:29999"/>
        <dbReference type="ChEBI" id="CHEBI:30616"/>
        <dbReference type="ChEBI" id="CHEBI:83421"/>
        <dbReference type="ChEBI" id="CHEBI:456216"/>
        <dbReference type="EC" id="2.7.11.1"/>
    </reaction>
</comment>
<feature type="domain" description="PH" evidence="15">
    <location>
        <begin position="272"/>
        <end position="377"/>
    </location>
</feature>
<dbReference type="InterPro" id="IPR000719">
    <property type="entry name" value="Prot_kinase_dom"/>
</dbReference>
<keyword evidence="3" id="KW-0723">Serine/threonine-protein kinase</keyword>
<dbReference type="GO" id="GO:0005509">
    <property type="term" value="F:calcium ion binding"/>
    <property type="evidence" value="ECO:0007669"/>
    <property type="project" value="InterPro"/>
</dbReference>
<dbReference type="SMART" id="SM00220">
    <property type="entry name" value="S_TKc"/>
    <property type="match status" value="1"/>
</dbReference>
<sequence>MGNNASLPRDFTARHLSFQERTVTTRWTAAEMRLLRETFKGLAKSTGGTSVDKKTFLTCFPMRGLLGERLFAVIDRDSSGAIDRHEFINGLAILFRGSRNEQLKFMFDLYDLSGTRSISRCELKTMLYQFPLSAFESIQLTTDCRDVSKWPGTLTPCNVRHVIEALVESAFSSSWPSSTRLNFDQFCHWWENTAGVANFMLSVLPVEHHAVRDAAQSRFAAQADAMAFVDRPGRKELAMTCTVLPKAFPTCHVDSVTIAWPVQTAVARVDDSCRITGALWKRGSRLRKMIKRHYVLRGNFLYSYASSDEPAPREVTFLSNCYVSMQPLQREVVENGVHYFGIDIIPEPGSARDKRTVFARSQDTQQQWAAALHQATEKISIDEVYSVGAQLGRGRFSKVCEATHNHTGVKSAVKIIDKSTLRSHEKELLRTEIAILKLVQHPHVIRLHDVYEDRQHIFIVMELVSGGELFNRIAKRVRYTEAEARLVMYQLLESVQYLHQLGIVHRDLKPENILCGDALTDVKIADFGLSKLVCPDELMKVPCGTLNYVAPEVLALTGYGREADLWSLGVIMYLLLRGELPFSGRTKGDVIRKTLHAVVDLETDRAWRRVSVAGKNLLRGLLTKDPASRLTAQDALVHDWFRSDLL</sequence>
<evidence type="ECO:0000256" key="1">
    <source>
        <dbReference type="ARBA" id="ARBA00001946"/>
    </source>
</evidence>
<comment type="caution">
    <text evidence="18">The sequence shown here is derived from an EMBL/GenBank/DDBJ whole genome shotgun (WGS) entry which is preliminary data.</text>
</comment>
<keyword evidence="8" id="KW-0418">Kinase</keyword>
<evidence type="ECO:0000313" key="18">
    <source>
        <dbReference type="EMBL" id="CAI5725761.1"/>
    </source>
</evidence>
<gene>
    <name evidence="18" type="ORF">HBR001_LOCUS3682</name>
</gene>
<dbReference type="GO" id="GO:0004674">
    <property type="term" value="F:protein serine/threonine kinase activity"/>
    <property type="evidence" value="ECO:0007669"/>
    <property type="project" value="UniProtKB-KW"/>
</dbReference>
<dbReference type="CDD" id="cd00051">
    <property type="entry name" value="EFh"/>
    <property type="match status" value="1"/>
</dbReference>
<evidence type="ECO:0000259" key="17">
    <source>
        <dbReference type="PROSITE" id="PS50222"/>
    </source>
</evidence>
<dbReference type="PROSITE" id="PS00107">
    <property type="entry name" value="PROTEIN_KINASE_ATP"/>
    <property type="match status" value="1"/>
</dbReference>
<organism evidence="18 19">
    <name type="scientific">Hyaloperonospora brassicae</name>
    <name type="common">Brassica downy mildew</name>
    <name type="synonym">Peronospora brassicae</name>
    <dbReference type="NCBI Taxonomy" id="162125"/>
    <lineage>
        <taxon>Eukaryota</taxon>
        <taxon>Sar</taxon>
        <taxon>Stramenopiles</taxon>
        <taxon>Oomycota</taxon>
        <taxon>Peronosporomycetes</taxon>
        <taxon>Peronosporales</taxon>
        <taxon>Peronosporaceae</taxon>
        <taxon>Hyaloperonospora</taxon>
    </lineage>
</organism>
<dbReference type="Gene3D" id="2.30.29.30">
    <property type="entry name" value="Pleckstrin-homology domain (PH domain)/Phosphotyrosine-binding domain (PTB)"/>
    <property type="match status" value="1"/>
</dbReference>
<evidence type="ECO:0000256" key="8">
    <source>
        <dbReference type="ARBA" id="ARBA00022777"/>
    </source>
</evidence>
<dbReference type="InterPro" id="IPR011009">
    <property type="entry name" value="Kinase-like_dom_sf"/>
</dbReference>
<feature type="domain" description="EF-hand" evidence="17">
    <location>
        <begin position="68"/>
        <end position="97"/>
    </location>
</feature>
<dbReference type="InterPro" id="IPR001849">
    <property type="entry name" value="PH_domain"/>
</dbReference>
<keyword evidence="5" id="KW-0479">Metal-binding</keyword>
<dbReference type="SUPFAM" id="SSF50729">
    <property type="entry name" value="PH domain-like"/>
    <property type="match status" value="1"/>
</dbReference>
<dbReference type="InterPro" id="IPR017441">
    <property type="entry name" value="Protein_kinase_ATP_BS"/>
</dbReference>
<dbReference type="PROSITE" id="PS00018">
    <property type="entry name" value="EF_HAND_1"/>
    <property type="match status" value="2"/>
</dbReference>
<evidence type="ECO:0000259" key="16">
    <source>
        <dbReference type="PROSITE" id="PS50011"/>
    </source>
</evidence>
<evidence type="ECO:0000256" key="7">
    <source>
        <dbReference type="ARBA" id="ARBA00022741"/>
    </source>
</evidence>
<evidence type="ECO:0000256" key="5">
    <source>
        <dbReference type="ARBA" id="ARBA00022723"/>
    </source>
</evidence>
<comment type="catalytic activity">
    <reaction evidence="12">
        <text>L-threonyl-[protein] + ATP = O-phospho-L-threonyl-[protein] + ADP + H(+)</text>
        <dbReference type="Rhea" id="RHEA:46608"/>
        <dbReference type="Rhea" id="RHEA-COMP:11060"/>
        <dbReference type="Rhea" id="RHEA-COMP:11605"/>
        <dbReference type="ChEBI" id="CHEBI:15378"/>
        <dbReference type="ChEBI" id="CHEBI:30013"/>
        <dbReference type="ChEBI" id="CHEBI:30616"/>
        <dbReference type="ChEBI" id="CHEBI:61977"/>
        <dbReference type="ChEBI" id="CHEBI:456216"/>
        <dbReference type="EC" id="2.7.11.1"/>
    </reaction>
</comment>
<feature type="domain" description="Protein kinase" evidence="16">
    <location>
        <begin position="385"/>
        <end position="641"/>
    </location>
</feature>
<feature type="binding site" evidence="14">
    <location>
        <position position="414"/>
    </location>
    <ligand>
        <name>ATP</name>
        <dbReference type="ChEBI" id="CHEBI:30616"/>
    </ligand>
</feature>
<dbReference type="FunFam" id="1.10.510.10:FF:000571">
    <property type="entry name" value="Maternal embryonic leucine zipper kinase"/>
    <property type="match status" value="1"/>
</dbReference>
<evidence type="ECO:0000256" key="12">
    <source>
        <dbReference type="ARBA" id="ARBA00047899"/>
    </source>
</evidence>
<reference evidence="18" key="1">
    <citation type="submission" date="2022-12" db="EMBL/GenBank/DDBJ databases">
        <authorList>
            <person name="Webb A."/>
        </authorList>
    </citation>
    <scope>NUCLEOTIDE SEQUENCE</scope>
    <source>
        <strain evidence="18">Hp1</strain>
    </source>
</reference>
<dbReference type="Gene3D" id="3.30.200.20">
    <property type="entry name" value="Phosphorylase Kinase, domain 1"/>
    <property type="match status" value="1"/>
</dbReference>
<dbReference type="AlphaFoldDB" id="A0AAV0TQE2"/>
<dbReference type="Pfam" id="PF00169">
    <property type="entry name" value="PH"/>
    <property type="match status" value="1"/>
</dbReference>
<dbReference type="PANTHER" id="PTHR24347">
    <property type="entry name" value="SERINE/THREONINE-PROTEIN KINASE"/>
    <property type="match status" value="1"/>
</dbReference>
<dbReference type="Pfam" id="PF00069">
    <property type="entry name" value="Pkinase"/>
    <property type="match status" value="1"/>
</dbReference>
<evidence type="ECO:0000313" key="19">
    <source>
        <dbReference type="Proteomes" id="UP001162031"/>
    </source>
</evidence>
<proteinExistence type="inferred from homology"/>
<comment type="similarity">
    <text evidence="11">Belongs to the protein kinase superfamily. Ser/Thr protein kinase family. CDPK subfamily.</text>
</comment>
<dbReference type="SUPFAM" id="SSF47473">
    <property type="entry name" value="EF-hand"/>
    <property type="match status" value="1"/>
</dbReference>
<dbReference type="EMBL" id="CANTFL010000617">
    <property type="protein sequence ID" value="CAI5725761.1"/>
    <property type="molecule type" value="Genomic_DNA"/>
</dbReference>
<keyword evidence="7 14" id="KW-0547">Nucleotide-binding</keyword>
<dbReference type="GO" id="GO:0005524">
    <property type="term" value="F:ATP binding"/>
    <property type="evidence" value="ECO:0007669"/>
    <property type="project" value="UniProtKB-UniRule"/>
</dbReference>
<keyword evidence="4" id="KW-0808">Transferase</keyword>
<dbReference type="CDD" id="cd05117">
    <property type="entry name" value="STKc_CAMK"/>
    <property type="match status" value="1"/>
</dbReference>
<evidence type="ECO:0000256" key="4">
    <source>
        <dbReference type="ARBA" id="ARBA00022679"/>
    </source>
</evidence>
<evidence type="ECO:0000256" key="11">
    <source>
        <dbReference type="ARBA" id="ARBA00024334"/>
    </source>
</evidence>
<dbReference type="PROSITE" id="PS50003">
    <property type="entry name" value="PH_DOMAIN"/>
    <property type="match status" value="1"/>
</dbReference>
<accession>A0AAV0TQE2</accession>
<evidence type="ECO:0000256" key="14">
    <source>
        <dbReference type="PROSITE-ProRule" id="PRU10141"/>
    </source>
</evidence>
<comment type="cofactor">
    <cofactor evidence="1">
        <name>Mg(2+)</name>
        <dbReference type="ChEBI" id="CHEBI:18420"/>
    </cofactor>
</comment>
<keyword evidence="19" id="KW-1185">Reference proteome</keyword>
<dbReference type="FunFam" id="3.30.200.20:FF:000315">
    <property type="entry name" value="Calcium-dependent protein kinase 3"/>
    <property type="match status" value="1"/>
</dbReference>
<feature type="domain" description="EF-hand" evidence="17">
    <location>
        <begin position="98"/>
        <end position="133"/>
    </location>
</feature>
<dbReference type="InterPro" id="IPR002048">
    <property type="entry name" value="EF_hand_dom"/>
</dbReference>
<dbReference type="InterPro" id="IPR008271">
    <property type="entry name" value="Ser/Thr_kinase_AS"/>
</dbReference>